<dbReference type="SUPFAM" id="SSF144232">
    <property type="entry name" value="HIT/MYND zinc finger-like"/>
    <property type="match status" value="1"/>
</dbReference>
<dbReference type="Proteomes" id="UP001152649">
    <property type="component" value="Unassembled WGS sequence"/>
</dbReference>
<feature type="domain" description="MYND-type" evidence="5">
    <location>
        <begin position="1180"/>
        <end position="1218"/>
    </location>
</feature>
<dbReference type="InterPro" id="IPR027974">
    <property type="entry name" value="DUF4470"/>
</dbReference>
<evidence type="ECO:0000256" key="3">
    <source>
        <dbReference type="ARBA" id="ARBA00022833"/>
    </source>
</evidence>
<dbReference type="PANTHER" id="PTHR10237">
    <property type="entry name" value="DEFORMED EPIDERMAL AUTOREGULATORY FACTOR 1 HOMOLOG SUPPRESSIN"/>
    <property type="match status" value="1"/>
</dbReference>
<protein>
    <recommendedName>
        <fullName evidence="5">MYND-type domain-containing protein</fullName>
    </recommendedName>
</protein>
<evidence type="ECO:0000313" key="6">
    <source>
        <dbReference type="EMBL" id="CAG8295859.1"/>
    </source>
</evidence>
<dbReference type="InterPro" id="IPR002893">
    <property type="entry name" value="Znf_MYND"/>
</dbReference>
<comment type="caution">
    <text evidence="6">The sequence shown here is derived from an EMBL/GenBank/DDBJ whole genome shotgun (WGS) entry which is preliminary data.</text>
</comment>
<dbReference type="EMBL" id="CAJVPG010000063">
    <property type="protein sequence ID" value="CAG8295859.1"/>
    <property type="molecule type" value="Genomic_DNA"/>
</dbReference>
<proteinExistence type="predicted"/>
<dbReference type="Pfam" id="PF14737">
    <property type="entry name" value="DUF4470"/>
    <property type="match status" value="1"/>
</dbReference>
<name>A0A9W4IFV7_9EURO</name>
<dbReference type="GO" id="GO:0000981">
    <property type="term" value="F:DNA-binding transcription factor activity, RNA polymerase II-specific"/>
    <property type="evidence" value="ECO:0007669"/>
    <property type="project" value="TreeGrafter"/>
</dbReference>
<keyword evidence="3" id="KW-0862">Zinc</keyword>
<dbReference type="PANTHER" id="PTHR10237:SF14">
    <property type="entry name" value="MYND-TYPE DOMAIN-CONTAINING PROTEIN"/>
    <property type="match status" value="1"/>
</dbReference>
<dbReference type="PROSITE" id="PS50865">
    <property type="entry name" value="ZF_MYND_2"/>
    <property type="match status" value="1"/>
</dbReference>
<keyword evidence="1" id="KW-0479">Metal-binding</keyword>
<dbReference type="GO" id="GO:0005634">
    <property type="term" value="C:nucleus"/>
    <property type="evidence" value="ECO:0007669"/>
    <property type="project" value="TreeGrafter"/>
</dbReference>
<dbReference type="Pfam" id="PF01753">
    <property type="entry name" value="zf-MYND"/>
    <property type="match status" value="1"/>
</dbReference>
<dbReference type="AlphaFoldDB" id="A0A9W4IFV7"/>
<reference evidence="6" key="1">
    <citation type="submission" date="2021-07" db="EMBL/GenBank/DDBJ databases">
        <authorList>
            <person name="Branca A.L. A."/>
        </authorList>
    </citation>
    <scope>NUCLEOTIDE SEQUENCE</scope>
</reference>
<evidence type="ECO:0000259" key="5">
    <source>
        <dbReference type="PROSITE" id="PS50865"/>
    </source>
</evidence>
<dbReference type="Gene3D" id="6.10.140.2220">
    <property type="match status" value="1"/>
</dbReference>
<dbReference type="OrthoDB" id="2316594at2759"/>
<evidence type="ECO:0000256" key="1">
    <source>
        <dbReference type="ARBA" id="ARBA00022723"/>
    </source>
</evidence>
<evidence type="ECO:0000313" key="7">
    <source>
        <dbReference type="Proteomes" id="UP001152649"/>
    </source>
</evidence>
<dbReference type="PROSITE" id="PS01360">
    <property type="entry name" value="ZF_MYND_1"/>
    <property type="match status" value="1"/>
</dbReference>
<evidence type="ECO:0000256" key="2">
    <source>
        <dbReference type="ARBA" id="ARBA00022771"/>
    </source>
</evidence>
<evidence type="ECO:0000256" key="4">
    <source>
        <dbReference type="PROSITE-ProRule" id="PRU00134"/>
    </source>
</evidence>
<accession>A0A9W4IFV7</accession>
<organism evidence="6 7">
    <name type="scientific">Penicillium salamii</name>
    <dbReference type="NCBI Taxonomy" id="1612424"/>
    <lineage>
        <taxon>Eukaryota</taxon>
        <taxon>Fungi</taxon>
        <taxon>Dikarya</taxon>
        <taxon>Ascomycota</taxon>
        <taxon>Pezizomycotina</taxon>
        <taxon>Eurotiomycetes</taxon>
        <taxon>Eurotiomycetidae</taxon>
        <taxon>Eurotiales</taxon>
        <taxon>Aspergillaceae</taxon>
        <taxon>Penicillium</taxon>
    </lineage>
</organism>
<sequence>MLGATNVNLRYFFYPIGNTPAVNVFNCRVPPPPIHKLEEEQVKILFLACGDPRNLLFTLWCKPIQDEHIKWEFTCCDIEIAIIGNHACLFSRIALIVDFSARNIILFSLIVDNASSASIWKIFYHFFVTNADIAILKSQTDKLLSNSETPEIWSCSKYGGFIKFLSQDTLFRLRAFWKQYSSMAGLDADKAASFEGDAREEIQKTLKRNHEEDVIFLRGVRSATVHWARAMPVLSSCFRKFWETGVVAGNATDLHDLGEGGYGRLNPLFALSSAPTGKFAVHYGSDPLLAFHLASAFDDETCSEQGLGTKIVALAKFQFSEWCTALKHQVHSGTLQIRFFCGDALRLCYELQVSQSKANLIPKLVRAYTSPWSSTELKLLDLNGPLERRLFDIIETSNLVDHVGMLNVLPAVVPLLSGRVTSVLFTNSLLRAAEDITAALPALLCSDVAAISLILGLSPSVHLIPYTASAAGLEEVLGLTASENTGRQSQYHMEISWRVPSFGDSIQAHDCSASVYQLAYQFDQLARYFFKLYLTMFSCEDMGSMMESMMRRSRSPLSVDLRHYNRTTFVILLSLTKKRVQTDWTSFMTCLLGMIQADRQLLVGSNSFQELCVWLHVFGLFTSDVLKQPPHRVVRTPYGRPRACLAGTGLLGREGAPPIVYLALTVPRQKLDIFMEDKDPRGTPGLYVSVWDVEQRFDNSFFAIQCFFGQLKDRSVDNSICDVIPDHHGWRGVADLIVTCAVPTWSLLLGPREGIRIALTVSSAPSTCHYIPKLGIRMAIFECGLDSRNLRVLAEPPGLNCNPKKQHAAAEQNIPSQMEYCWVHLDEDSCAKTLRVQTASKVMTSDAKPMVTQVSPCTMDLSLQNSAELRLSYPYPIDGAQLKIKSISRGIELTVSIASALSFGGYNHNLFPIYMCERQPIPLLIPSIDLDKQAVIPVVAKLDWVKQFMGLMLSDRERKLYEERSALTSNPLLQLKISINAILQGFAGTNPYHGQYQIFQLVCKHKNNSSDTLIFASALRHNFLHGSILLDAYVVPLSKARVFELSKSLNYLVMSGKILSIVLKSREEEILWKKLLPVQAECCRQAWHHQESCQYVSKGLIPLSFEHSQLPICCCGENQDMDGFPRFQNWEALAKFATRIAIMPISAIPYLETFTSKEQKGHMSKIHAPLLNMGTSDEACDNCGQNVMQLKKCSQCGNVSYCDRDCQKAAWKRHKKVCRKD</sequence>
<keyword evidence="2 4" id="KW-0863">Zinc-finger</keyword>
<dbReference type="GO" id="GO:0008270">
    <property type="term" value="F:zinc ion binding"/>
    <property type="evidence" value="ECO:0007669"/>
    <property type="project" value="UniProtKB-KW"/>
</dbReference>
<gene>
    <name evidence="6" type="ORF">PSALAMII_LOCUS1754</name>
</gene>
<keyword evidence="7" id="KW-1185">Reference proteome</keyword>
<dbReference type="InterPro" id="IPR024119">
    <property type="entry name" value="TF_DEAF-1"/>
</dbReference>